<sequence>MELTCKLDQTAHKKMIDARRSAGGGGGGTDGGCGSSVGPPGSAESNEGFESSTSGFDFSKAGFQSEPLKEDSKQTTRIQDSSKTLRKYNSFEAATVADVSNDIQVVLAKDRVSVVCSTFTDSSPEAGQVPQEDVDLLTDSGAASRTSYRVDSDVSIRSASAHSLATGDSGCWPKE</sequence>
<feature type="compositionally biased region" description="Polar residues" evidence="1">
    <location>
        <begin position="43"/>
        <end position="56"/>
    </location>
</feature>
<evidence type="ECO:0000256" key="1">
    <source>
        <dbReference type="SAM" id="MobiDB-lite"/>
    </source>
</evidence>
<dbReference type="AlphaFoldDB" id="A0A0B6ZID9"/>
<feature type="region of interest" description="Disordered" evidence="1">
    <location>
        <begin position="16"/>
        <end position="83"/>
    </location>
</feature>
<gene>
    <name evidence="2" type="primary">ORF63415</name>
</gene>
<evidence type="ECO:0000313" key="2">
    <source>
        <dbReference type="EMBL" id="CEK67646.1"/>
    </source>
</evidence>
<proteinExistence type="predicted"/>
<organism evidence="2">
    <name type="scientific">Arion vulgaris</name>
    <dbReference type="NCBI Taxonomy" id="1028688"/>
    <lineage>
        <taxon>Eukaryota</taxon>
        <taxon>Metazoa</taxon>
        <taxon>Spiralia</taxon>
        <taxon>Lophotrochozoa</taxon>
        <taxon>Mollusca</taxon>
        <taxon>Gastropoda</taxon>
        <taxon>Heterobranchia</taxon>
        <taxon>Euthyneura</taxon>
        <taxon>Panpulmonata</taxon>
        <taxon>Eupulmonata</taxon>
        <taxon>Stylommatophora</taxon>
        <taxon>Helicina</taxon>
        <taxon>Arionoidea</taxon>
        <taxon>Arionidae</taxon>
        <taxon>Arion</taxon>
    </lineage>
</organism>
<protein>
    <submittedName>
        <fullName evidence="2">Uncharacterized protein</fullName>
    </submittedName>
</protein>
<name>A0A0B6ZID9_9EUPU</name>
<dbReference type="EMBL" id="HACG01020781">
    <property type="protein sequence ID" value="CEK67646.1"/>
    <property type="molecule type" value="Transcribed_RNA"/>
</dbReference>
<reference evidence="2" key="1">
    <citation type="submission" date="2014-12" db="EMBL/GenBank/DDBJ databases">
        <title>Insight into the proteome of Arion vulgaris.</title>
        <authorList>
            <person name="Aradska J."/>
            <person name="Bulat T."/>
            <person name="Smidak R."/>
            <person name="Sarate P."/>
            <person name="Gangsoo J."/>
            <person name="Sialana F."/>
            <person name="Bilban M."/>
            <person name="Lubec G."/>
        </authorList>
    </citation>
    <scope>NUCLEOTIDE SEQUENCE</scope>
    <source>
        <tissue evidence="2">Skin</tissue>
    </source>
</reference>
<feature type="compositionally biased region" description="Gly residues" evidence="1">
    <location>
        <begin position="22"/>
        <end position="35"/>
    </location>
</feature>
<accession>A0A0B6ZID9</accession>